<dbReference type="RefSeq" id="WP_422863006.1">
    <property type="nucleotide sequence ID" value="NZ_JAMSKV010000002.1"/>
</dbReference>
<comment type="caution">
    <text evidence="1">The sequence shown here is derived from an EMBL/GenBank/DDBJ whole genome shotgun (WGS) entry which is preliminary data.</text>
</comment>
<dbReference type="EMBL" id="JAMSKV010000002">
    <property type="protein sequence ID" value="MCQ8277563.1"/>
    <property type="molecule type" value="Genomic_DNA"/>
</dbReference>
<evidence type="ECO:0000313" key="1">
    <source>
        <dbReference type="EMBL" id="MCQ8277563.1"/>
    </source>
</evidence>
<evidence type="ECO:0000313" key="2">
    <source>
        <dbReference type="Proteomes" id="UP001524587"/>
    </source>
</evidence>
<organism evidence="1 2">
    <name type="scientific">Endosaccharibacter trunci</name>
    <dbReference type="NCBI Taxonomy" id="2812733"/>
    <lineage>
        <taxon>Bacteria</taxon>
        <taxon>Pseudomonadati</taxon>
        <taxon>Pseudomonadota</taxon>
        <taxon>Alphaproteobacteria</taxon>
        <taxon>Acetobacterales</taxon>
        <taxon>Acetobacteraceae</taxon>
        <taxon>Endosaccharibacter</taxon>
    </lineage>
</organism>
<evidence type="ECO:0008006" key="3">
    <source>
        <dbReference type="Google" id="ProtNLM"/>
    </source>
</evidence>
<reference evidence="1 2" key="1">
    <citation type="submission" date="2022-06" db="EMBL/GenBank/DDBJ databases">
        <title>Endosaccharibacter gen. nov., sp. nov., endophytic bacteria isolated from sugarcane.</title>
        <authorList>
            <person name="Pitiwittayakul N."/>
            <person name="Yukphan P."/>
            <person name="Charoenyingcharoen P."/>
            <person name="Tanasupawat S."/>
        </authorList>
    </citation>
    <scope>NUCLEOTIDE SEQUENCE [LARGE SCALE GENOMIC DNA]</scope>
    <source>
        <strain evidence="1 2">KSS8</strain>
    </source>
</reference>
<protein>
    <recommendedName>
        <fullName evidence="3">RNHCP domain-containing protein</fullName>
    </recommendedName>
</protein>
<dbReference type="Proteomes" id="UP001524587">
    <property type="component" value="Unassembled WGS sequence"/>
</dbReference>
<proteinExistence type="predicted"/>
<gene>
    <name evidence="1" type="ORF">NFI95_03750</name>
</gene>
<name>A0ABT1W6V7_9PROT</name>
<accession>A0ABT1W6V7</accession>
<keyword evidence="2" id="KW-1185">Reference proteome</keyword>
<sequence length="127" mass="14446">MSRPGPLPRVPCFVCGEQATLDGEKKTHIDYDCARCGRLRVTGRVFFLFPPRALQAFDRRLLSERARAIPPDPANNNRRVVDEGWMHRQRLVRIMMVDHAMTEADALAHIDRHPGADLSDESLLDTL</sequence>